<dbReference type="PANTHER" id="PTHR10443">
    <property type="entry name" value="MICROSOMAL DIPEPTIDASE"/>
    <property type="match status" value="1"/>
</dbReference>
<dbReference type="InterPro" id="IPR032466">
    <property type="entry name" value="Metal_Hydrolase"/>
</dbReference>
<organism evidence="2 3">
    <name type="scientific">Olivibacter oleidegradans</name>
    <dbReference type="NCBI Taxonomy" id="760123"/>
    <lineage>
        <taxon>Bacteria</taxon>
        <taxon>Pseudomonadati</taxon>
        <taxon>Bacteroidota</taxon>
        <taxon>Sphingobacteriia</taxon>
        <taxon>Sphingobacteriales</taxon>
        <taxon>Sphingobacteriaceae</taxon>
        <taxon>Olivibacter</taxon>
    </lineage>
</organism>
<comment type="caution">
    <text evidence="2">The sequence shown here is derived from an EMBL/GenBank/DDBJ whole genome shotgun (WGS) entry which is preliminary data.</text>
</comment>
<dbReference type="PROSITE" id="PS00869">
    <property type="entry name" value="RENAL_DIPEPTIDASE_1"/>
    <property type="match status" value="1"/>
</dbReference>
<dbReference type="SUPFAM" id="SSF51556">
    <property type="entry name" value="Metallo-dependent hydrolases"/>
    <property type="match status" value="1"/>
</dbReference>
<dbReference type="Proteomes" id="UP001589774">
    <property type="component" value="Unassembled WGS sequence"/>
</dbReference>
<proteinExistence type="predicted"/>
<dbReference type="PANTHER" id="PTHR10443:SF12">
    <property type="entry name" value="DIPEPTIDASE"/>
    <property type="match status" value="1"/>
</dbReference>
<protein>
    <submittedName>
        <fullName evidence="2">Dipeptidase</fullName>
    </submittedName>
</protein>
<gene>
    <name evidence="2" type="ORF">ACFFI0_02650</name>
</gene>
<evidence type="ECO:0000313" key="2">
    <source>
        <dbReference type="EMBL" id="MFC0317186.1"/>
    </source>
</evidence>
<accession>A0ABV6HER5</accession>
<dbReference type="Gene3D" id="3.20.20.140">
    <property type="entry name" value="Metal-dependent hydrolases"/>
    <property type="match status" value="1"/>
</dbReference>
<keyword evidence="3" id="KW-1185">Reference proteome</keyword>
<dbReference type="PROSITE" id="PS51365">
    <property type="entry name" value="RENAL_DIPEPTIDASE_2"/>
    <property type="match status" value="1"/>
</dbReference>
<dbReference type="InterPro" id="IPR008257">
    <property type="entry name" value="Pept_M19"/>
</dbReference>
<reference evidence="2 3" key="1">
    <citation type="submission" date="2024-09" db="EMBL/GenBank/DDBJ databases">
        <authorList>
            <person name="Sun Q."/>
            <person name="Mori K."/>
        </authorList>
    </citation>
    <scope>NUCLEOTIDE SEQUENCE [LARGE SCALE GENOMIC DNA]</scope>
    <source>
        <strain evidence="2 3">CCM 7765</strain>
    </source>
</reference>
<dbReference type="RefSeq" id="WP_130854789.1">
    <property type="nucleotide sequence ID" value="NZ_JBHLWO010000001.1"/>
</dbReference>
<feature type="chain" id="PRO_5046123067" evidence="1">
    <location>
        <begin position="23"/>
        <end position="378"/>
    </location>
</feature>
<evidence type="ECO:0000256" key="1">
    <source>
        <dbReference type="SAM" id="SignalP"/>
    </source>
</evidence>
<dbReference type="EMBL" id="JBHLWO010000001">
    <property type="protein sequence ID" value="MFC0317186.1"/>
    <property type="molecule type" value="Genomic_DNA"/>
</dbReference>
<feature type="signal peptide" evidence="1">
    <location>
        <begin position="1"/>
        <end position="22"/>
    </location>
</feature>
<dbReference type="Pfam" id="PF01244">
    <property type="entry name" value="Peptidase_M19"/>
    <property type="match status" value="1"/>
</dbReference>
<dbReference type="InterPro" id="IPR000180">
    <property type="entry name" value="Dipep_AS"/>
</dbReference>
<dbReference type="CDD" id="cd01301">
    <property type="entry name" value="rDP_like"/>
    <property type="match status" value="1"/>
</dbReference>
<keyword evidence="1" id="KW-0732">Signal</keyword>
<sequence length="378" mass="42385">MKFFLFFFYLLLAASLSARQQADDLHKNAIVIDLHNDVLSESIITGKDITKRLTKGHTDFPRLKKGGVDVQFFSVWCDGKKLKPFQYANRQIDALNELIERNTDQIILAKSVGDIYKGVQQGKIVAMLGVEGGHMIENQLSNLDSLYRRGVRYLTLTWNNSTAWASSAADERKGKRRGLTDFGRQVVRRMNELGMVIDLSHVGEQTFYDVLKITDKPVFVSHSDVYSINPHYRNLTDQQIKAIAKNGGVIGVNFYADFLDPTFRRNVSLLYAKHISSTDSLPVSIDKKYRLLPVQVRQQVAPPLSLVVDHINYLVQVAGIDHVGIGADFDGMDATPAGLADVGEYPHLTEALIACGYTDEMIKKIWGGNVLRVLRAQE</sequence>
<name>A0ABV6HER5_9SPHI</name>
<evidence type="ECO:0000313" key="3">
    <source>
        <dbReference type="Proteomes" id="UP001589774"/>
    </source>
</evidence>